<proteinExistence type="predicted"/>
<reference evidence="1 2" key="1">
    <citation type="submission" date="2023-07" db="EMBL/GenBank/DDBJ databases">
        <title>Genomic Encyclopedia of Type Strains, Phase IV (KMG-IV): sequencing the most valuable type-strain genomes for metagenomic binning, comparative biology and taxonomic classification.</title>
        <authorList>
            <person name="Goeker M."/>
        </authorList>
    </citation>
    <scope>NUCLEOTIDE SEQUENCE [LARGE SCALE GENOMIC DNA]</scope>
    <source>
        <strain evidence="1 2">DSM 12751</strain>
    </source>
</reference>
<dbReference type="PROSITE" id="PS51257">
    <property type="entry name" value="PROKAR_LIPOPROTEIN"/>
    <property type="match status" value="1"/>
</dbReference>
<dbReference type="Pfam" id="PF11518">
    <property type="entry name" value="DUF3221"/>
    <property type="match status" value="1"/>
</dbReference>
<evidence type="ECO:0000313" key="1">
    <source>
        <dbReference type="EMBL" id="MDQ0167759.1"/>
    </source>
</evidence>
<protein>
    <recommendedName>
        <fullName evidence="3">DUF3221 domain-containing protein</fullName>
    </recommendedName>
</protein>
<name>A0ABT9W3E5_9BACI</name>
<gene>
    <name evidence="1" type="ORF">J2S11_003686</name>
</gene>
<evidence type="ECO:0008006" key="3">
    <source>
        <dbReference type="Google" id="ProtNLM"/>
    </source>
</evidence>
<evidence type="ECO:0000313" key="2">
    <source>
        <dbReference type="Proteomes" id="UP001235840"/>
    </source>
</evidence>
<organism evidence="1 2">
    <name type="scientific">Caldalkalibacillus horti</name>
    <dbReference type="NCBI Taxonomy" id="77523"/>
    <lineage>
        <taxon>Bacteria</taxon>
        <taxon>Bacillati</taxon>
        <taxon>Bacillota</taxon>
        <taxon>Bacilli</taxon>
        <taxon>Bacillales</taxon>
        <taxon>Bacillaceae</taxon>
        <taxon>Caldalkalibacillus</taxon>
    </lineage>
</organism>
<dbReference type="EMBL" id="JAUSTY010000019">
    <property type="protein sequence ID" value="MDQ0167759.1"/>
    <property type="molecule type" value="Genomic_DNA"/>
</dbReference>
<comment type="caution">
    <text evidence="1">The sequence shown here is derived from an EMBL/GenBank/DDBJ whole genome shotgun (WGS) entry which is preliminary data.</text>
</comment>
<dbReference type="Proteomes" id="UP001235840">
    <property type="component" value="Unassembled WGS sequence"/>
</dbReference>
<keyword evidence="2" id="KW-1185">Reference proteome</keyword>
<accession>A0ABT9W3E5</accession>
<dbReference type="RefSeq" id="WP_307396931.1">
    <property type="nucleotide sequence ID" value="NZ_BAAADK010000006.1"/>
</dbReference>
<sequence>MKSLFSSISVTSLILILLFGCSTGTTDNLAKDSIGKVNQSDDLTMDIFEGIVLEIDEPTILISTISSLDNRERVFQLLVIGIDHEAKVGDKVKIGTTGAYEESNPAQGVATKIEVISKHN</sequence>
<dbReference type="InterPro" id="IPR021598">
    <property type="entry name" value="DUF3221"/>
</dbReference>